<proteinExistence type="predicted"/>
<dbReference type="Pfam" id="PF11716">
    <property type="entry name" value="MDMPI_N"/>
    <property type="match status" value="1"/>
</dbReference>
<dbReference type="Gene3D" id="1.20.120.450">
    <property type="entry name" value="dinb family like domain"/>
    <property type="match status" value="1"/>
</dbReference>
<feature type="domain" description="Mycothiol-dependent maleylpyruvate isomerase metal-binding" evidence="1">
    <location>
        <begin position="14"/>
        <end position="102"/>
    </location>
</feature>
<dbReference type="Proteomes" id="UP001185069">
    <property type="component" value="Unassembled WGS sequence"/>
</dbReference>
<dbReference type="InterPro" id="IPR017517">
    <property type="entry name" value="Maleyloyr_isom"/>
</dbReference>
<gene>
    <name evidence="2" type="ORF">JOE69_002232</name>
</gene>
<protein>
    <submittedName>
        <fullName evidence="2">Uncharacterized protein (TIGR03083 family)</fullName>
    </submittedName>
</protein>
<reference evidence="2 3" key="1">
    <citation type="submission" date="2023-07" db="EMBL/GenBank/DDBJ databases">
        <title>Sequencing the genomes of 1000 actinobacteria strains.</title>
        <authorList>
            <person name="Klenk H.-P."/>
        </authorList>
    </citation>
    <scope>NUCLEOTIDE SEQUENCE [LARGE SCALE GENOMIC DNA]</scope>
    <source>
        <strain evidence="2 3">DSM 14555</strain>
    </source>
</reference>
<dbReference type="InterPro" id="IPR034660">
    <property type="entry name" value="DinB/YfiT-like"/>
</dbReference>
<dbReference type="NCBIfam" id="TIGR03083">
    <property type="entry name" value="maleylpyruvate isomerase family mycothiol-dependent enzyme"/>
    <property type="match status" value="1"/>
</dbReference>
<accession>A0ABU1JC59</accession>
<evidence type="ECO:0000259" key="1">
    <source>
        <dbReference type="Pfam" id="PF11716"/>
    </source>
</evidence>
<dbReference type="SUPFAM" id="SSF109854">
    <property type="entry name" value="DinB/YfiT-like putative metalloenzymes"/>
    <property type="match status" value="1"/>
</dbReference>
<sequence length="214" mass="23218">MSKAANARIWQLVHQERSALVEDLRGLGSEQWNAPSLCRGWSVHDVLAHLVDVAKTTRLGFARRMIAARFDFDRDNQAGVDRERRTGPAQTLAAFEAVLGRTSTPPADLATRLIEEIAHGEDIRRPLGIRRNYPIEAATPALPYLVKTSKNFGGGKERCAGLRLVATDADFSHGEGPEVRGGAVTLLLALSGRKVDDAELDGPGSVEFLGRLDG</sequence>
<dbReference type="InterPro" id="IPR024344">
    <property type="entry name" value="MDMPI_metal-binding"/>
</dbReference>
<keyword evidence="3" id="KW-1185">Reference proteome</keyword>
<name>A0ABU1JC59_9MICC</name>
<dbReference type="RefSeq" id="WP_309798749.1">
    <property type="nucleotide sequence ID" value="NZ_BAAAHY010000005.1"/>
</dbReference>
<comment type="caution">
    <text evidence="2">The sequence shown here is derived from an EMBL/GenBank/DDBJ whole genome shotgun (WGS) entry which is preliminary data.</text>
</comment>
<evidence type="ECO:0000313" key="2">
    <source>
        <dbReference type="EMBL" id="MDR6269994.1"/>
    </source>
</evidence>
<dbReference type="EMBL" id="JAVDQF010000001">
    <property type="protein sequence ID" value="MDR6269994.1"/>
    <property type="molecule type" value="Genomic_DNA"/>
</dbReference>
<evidence type="ECO:0000313" key="3">
    <source>
        <dbReference type="Proteomes" id="UP001185069"/>
    </source>
</evidence>
<organism evidence="2 3">
    <name type="scientific">Arthrobacter russicus</name>
    <dbReference type="NCBI Taxonomy" id="172040"/>
    <lineage>
        <taxon>Bacteria</taxon>
        <taxon>Bacillati</taxon>
        <taxon>Actinomycetota</taxon>
        <taxon>Actinomycetes</taxon>
        <taxon>Micrococcales</taxon>
        <taxon>Micrococcaceae</taxon>
        <taxon>Arthrobacter</taxon>
    </lineage>
</organism>